<dbReference type="AlphaFoldDB" id="A0A238UU79"/>
<dbReference type="CDD" id="cd07043">
    <property type="entry name" value="STAS_anti-anti-sigma_factors"/>
    <property type="match status" value="1"/>
</dbReference>
<dbReference type="InterPro" id="IPR000700">
    <property type="entry name" value="PAS-assoc_C"/>
</dbReference>
<dbReference type="Gene3D" id="3.30.565.10">
    <property type="entry name" value="Histidine kinase-like ATPase, C-terminal domain"/>
    <property type="match status" value="1"/>
</dbReference>
<dbReference type="CDD" id="cd00130">
    <property type="entry name" value="PAS"/>
    <property type="match status" value="1"/>
</dbReference>
<keyword evidence="1" id="KW-0378">Hydrolase</keyword>
<dbReference type="Proteomes" id="UP000198420">
    <property type="component" value="Unassembled WGS sequence"/>
</dbReference>
<feature type="domain" description="STAS" evidence="3">
    <location>
        <begin position="562"/>
        <end position="650"/>
    </location>
</feature>
<dbReference type="InterPro" id="IPR036513">
    <property type="entry name" value="STAS_dom_sf"/>
</dbReference>
<reference evidence="5" key="1">
    <citation type="submission" date="2017-06" db="EMBL/GenBank/DDBJ databases">
        <authorList>
            <person name="Varghese N."/>
            <person name="Submissions S."/>
        </authorList>
    </citation>
    <scope>NUCLEOTIDE SEQUENCE [LARGE SCALE GENOMIC DNA]</scope>
    <source>
        <strain evidence="5">DSM 44485</strain>
    </source>
</reference>
<dbReference type="Gene3D" id="3.30.450.20">
    <property type="entry name" value="PAS domain"/>
    <property type="match status" value="1"/>
</dbReference>
<dbReference type="PROSITE" id="PS50801">
    <property type="entry name" value="STAS"/>
    <property type="match status" value="1"/>
</dbReference>
<evidence type="ECO:0000313" key="5">
    <source>
        <dbReference type="Proteomes" id="UP000198420"/>
    </source>
</evidence>
<organism evidence="4 5">
    <name type="scientific">Actinomadura mexicana</name>
    <dbReference type="NCBI Taxonomy" id="134959"/>
    <lineage>
        <taxon>Bacteria</taxon>
        <taxon>Bacillati</taxon>
        <taxon>Actinomycetota</taxon>
        <taxon>Actinomycetes</taxon>
        <taxon>Streptosporangiales</taxon>
        <taxon>Thermomonosporaceae</taxon>
        <taxon>Actinomadura</taxon>
    </lineage>
</organism>
<dbReference type="PROSITE" id="PS50113">
    <property type="entry name" value="PAC"/>
    <property type="match status" value="1"/>
</dbReference>
<dbReference type="InterPro" id="IPR036457">
    <property type="entry name" value="PPM-type-like_dom_sf"/>
</dbReference>
<dbReference type="InterPro" id="IPR035965">
    <property type="entry name" value="PAS-like_dom_sf"/>
</dbReference>
<dbReference type="PANTHER" id="PTHR43156:SF2">
    <property type="entry name" value="STAGE II SPORULATION PROTEIN E"/>
    <property type="match status" value="1"/>
</dbReference>
<gene>
    <name evidence="4" type="ORF">SAMN06265355_101353</name>
</gene>
<dbReference type="EMBL" id="FZNP01000001">
    <property type="protein sequence ID" value="SNR24943.1"/>
    <property type="molecule type" value="Genomic_DNA"/>
</dbReference>
<feature type="domain" description="PAC" evidence="2">
    <location>
        <begin position="92"/>
        <end position="146"/>
    </location>
</feature>
<evidence type="ECO:0000259" key="3">
    <source>
        <dbReference type="PROSITE" id="PS50801"/>
    </source>
</evidence>
<evidence type="ECO:0000313" key="4">
    <source>
        <dbReference type="EMBL" id="SNR24943.1"/>
    </source>
</evidence>
<dbReference type="SUPFAM" id="SSF52091">
    <property type="entry name" value="SpoIIaa-like"/>
    <property type="match status" value="1"/>
</dbReference>
<dbReference type="InterPro" id="IPR003594">
    <property type="entry name" value="HATPase_dom"/>
</dbReference>
<dbReference type="Gene3D" id="3.60.40.10">
    <property type="entry name" value="PPM-type phosphatase domain"/>
    <property type="match status" value="1"/>
</dbReference>
<protein>
    <submittedName>
        <fullName evidence="4">Anti-anti-sigma factor</fullName>
    </submittedName>
</protein>
<dbReference type="OrthoDB" id="163538at2"/>
<dbReference type="SUPFAM" id="SSF55874">
    <property type="entry name" value="ATPase domain of HSP90 chaperone/DNA topoisomerase II/histidine kinase"/>
    <property type="match status" value="1"/>
</dbReference>
<dbReference type="Pfam" id="PF08448">
    <property type="entry name" value="PAS_4"/>
    <property type="match status" value="1"/>
</dbReference>
<evidence type="ECO:0000256" key="1">
    <source>
        <dbReference type="ARBA" id="ARBA00022801"/>
    </source>
</evidence>
<dbReference type="Pfam" id="PF07228">
    <property type="entry name" value="SpoIIE"/>
    <property type="match status" value="1"/>
</dbReference>
<dbReference type="SUPFAM" id="SSF81606">
    <property type="entry name" value="PP2C-like"/>
    <property type="match status" value="1"/>
</dbReference>
<dbReference type="InterPro" id="IPR013656">
    <property type="entry name" value="PAS_4"/>
</dbReference>
<dbReference type="NCBIfam" id="TIGR00229">
    <property type="entry name" value="sensory_box"/>
    <property type="match status" value="1"/>
</dbReference>
<dbReference type="InterPro" id="IPR002645">
    <property type="entry name" value="STAS_dom"/>
</dbReference>
<evidence type="ECO:0000259" key="2">
    <source>
        <dbReference type="PROSITE" id="PS50113"/>
    </source>
</evidence>
<proteinExistence type="predicted"/>
<dbReference type="Pfam" id="PF13466">
    <property type="entry name" value="STAS_2"/>
    <property type="match status" value="1"/>
</dbReference>
<dbReference type="InterPro" id="IPR058548">
    <property type="entry name" value="MlaB-like_STAS"/>
</dbReference>
<name>A0A238UU79_9ACTN</name>
<dbReference type="SMART" id="SM00331">
    <property type="entry name" value="PP2C_SIG"/>
    <property type="match status" value="1"/>
</dbReference>
<dbReference type="Pfam" id="PF13581">
    <property type="entry name" value="HATPase_c_2"/>
    <property type="match status" value="1"/>
</dbReference>
<dbReference type="CDD" id="cd16936">
    <property type="entry name" value="HATPase_RsbW-like"/>
    <property type="match status" value="1"/>
</dbReference>
<dbReference type="InterPro" id="IPR001932">
    <property type="entry name" value="PPM-type_phosphatase-like_dom"/>
</dbReference>
<dbReference type="RefSeq" id="WP_089309768.1">
    <property type="nucleotide sequence ID" value="NZ_FZNP01000001.1"/>
</dbReference>
<sequence length="650" mass="68904">MQESARDENMDRLTGDARTVRQVFEAIPAAVAGVETPGEYRLVAVNAAYRALVERDEVLGRSASELFPELVAQQLFDLLDRPFRTGETVTAREWRIQLPREGGPDEDVYIDCTVVPQKSASGEVVRLVAFAQDVTERVRERQAARRAAEEGRDGPPDVVGVLQRQLLPAGLPILPGLQIGGSYLPAGGGSAAGGDWFDAVPLPDGRTALVVGDVAGHGVEAAAAMGRLRAVLEDRLDHTGDIAEALAAADRLAERLPAARSATLCVAAVDPADGRLTYCTAGHPPPLLIPSGGPARYLRSSGGGPLGTGTGFPLAEDRLDVGDQLLLYSDGLLRRPGQDVAAGTVELAEVAADVAAGRALREDWLAAVDRLTTQTLELLVRTSGHDDDIALLAAQRTAAHAPLLLDLPAESEAIPAARKALDEWLYDLGARAEDVILLRHAIGELVTNGVEHAYDGTPGAVRIRAECTGRGVVEIEVADDGNWREPWQPTEDRGRGLAMASDFADELHVETGPRGTTATVRHRLTRPARLLAPGEVTPSPVPSDLPNLLLILDQPSEGHPRIRLDGPVDAATAEQLREELVVRTRGGTTPLTVDLTGVTHLSSAGVAVLYEAETRTDPPGRPFLLYAPPGSPAQHVMAMVALPHTTAEPG</sequence>
<keyword evidence="5" id="KW-1185">Reference proteome</keyword>
<dbReference type="GO" id="GO:0016791">
    <property type="term" value="F:phosphatase activity"/>
    <property type="evidence" value="ECO:0007669"/>
    <property type="project" value="TreeGrafter"/>
</dbReference>
<accession>A0A238UU79</accession>
<dbReference type="PANTHER" id="PTHR43156">
    <property type="entry name" value="STAGE II SPORULATION PROTEIN E-RELATED"/>
    <property type="match status" value="1"/>
</dbReference>
<dbReference type="InterPro" id="IPR036890">
    <property type="entry name" value="HATPase_C_sf"/>
</dbReference>
<dbReference type="SUPFAM" id="SSF55785">
    <property type="entry name" value="PYP-like sensor domain (PAS domain)"/>
    <property type="match status" value="1"/>
</dbReference>
<dbReference type="Gene3D" id="3.30.750.24">
    <property type="entry name" value="STAS domain"/>
    <property type="match status" value="1"/>
</dbReference>
<dbReference type="InterPro" id="IPR000014">
    <property type="entry name" value="PAS"/>
</dbReference>
<dbReference type="InterPro" id="IPR052016">
    <property type="entry name" value="Bact_Sigma-Reg"/>
</dbReference>